<protein>
    <recommendedName>
        <fullName evidence="5">Mg2+ transporter protein CorA-like/Zinc transport protein ZntB</fullName>
    </recommendedName>
</protein>
<evidence type="ECO:0008006" key="5">
    <source>
        <dbReference type="Google" id="ProtNLM"/>
    </source>
</evidence>
<keyword evidence="2" id="KW-0472">Membrane</keyword>
<sequence>MSGAMIPLTEWIWDYGETRARKVNSSVTEFLQRPAPVLGRFHILALPRDKFMPTLEPVCNEFLERNFVPYEFLLERDQSVNHGFGAFSDAGNQRKVTWMRLVSKSVQVNRDEKGRPVSVATPVTSNAKEWDRSWFNFAFVLIEEKDMNNGNDRTTLLCFDAPPTLLKEFNDLKLAEAQQNDAYFILTIILQELFTVMDNVAWTLADVFRGVEKDTLERTAHDKRVGKSINFSELHNISKHQIYLSEAFQAAQYMIGDIFRSYEDRLRKKTIQGAQNVEQKFLHISRMFKATHLRLASLEKRVANITSLAFNIVTQDDSSSMHTIALITLVFLPSTLIATVFSSSFFDFSIGNADGASIHLSSLFWVFWVIAIPVTAVVVYLWWNFSPRKKAERRSLA</sequence>
<keyword evidence="2" id="KW-1133">Transmembrane helix</keyword>
<dbReference type="PANTHER" id="PTHR46494">
    <property type="entry name" value="CORA FAMILY METAL ION TRANSPORTER (EUROFUNG)"/>
    <property type="match status" value="1"/>
</dbReference>
<comment type="caution">
    <text evidence="3">The sequence shown here is derived from an EMBL/GenBank/DDBJ whole genome shotgun (WGS) entry which is preliminary data.</text>
</comment>
<comment type="subcellular location">
    <subcellularLocation>
        <location evidence="1">Cell membrane</location>
        <topology evidence="1">Multi-pass membrane protein</topology>
    </subcellularLocation>
</comment>
<dbReference type="InterPro" id="IPR002523">
    <property type="entry name" value="MgTranspt_CorA/ZnTranspt_ZntB"/>
</dbReference>
<keyword evidence="4" id="KW-1185">Reference proteome</keyword>
<dbReference type="EMBL" id="JAGTJR010000002">
    <property type="protein sequence ID" value="KAH7063572.1"/>
    <property type="molecule type" value="Genomic_DNA"/>
</dbReference>
<keyword evidence="2" id="KW-0812">Transmembrane</keyword>
<gene>
    <name evidence="3" type="ORF">B0J12DRAFT_694476</name>
</gene>
<dbReference type="Pfam" id="PF01544">
    <property type="entry name" value="CorA"/>
    <property type="match status" value="1"/>
</dbReference>
<accession>A0ABQ8GW00</accession>
<feature type="transmembrane region" description="Helical" evidence="2">
    <location>
        <begin position="324"/>
        <end position="345"/>
    </location>
</feature>
<proteinExistence type="predicted"/>
<evidence type="ECO:0000313" key="4">
    <source>
        <dbReference type="Proteomes" id="UP000774617"/>
    </source>
</evidence>
<dbReference type="Proteomes" id="UP000774617">
    <property type="component" value="Unassembled WGS sequence"/>
</dbReference>
<feature type="transmembrane region" description="Helical" evidence="2">
    <location>
        <begin position="365"/>
        <end position="385"/>
    </location>
</feature>
<evidence type="ECO:0000256" key="1">
    <source>
        <dbReference type="ARBA" id="ARBA00004651"/>
    </source>
</evidence>
<organism evidence="3 4">
    <name type="scientific">Macrophomina phaseolina</name>
    <dbReference type="NCBI Taxonomy" id="35725"/>
    <lineage>
        <taxon>Eukaryota</taxon>
        <taxon>Fungi</taxon>
        <taxon>Dikarya</taxon>
        <taxon>Ascomycota</taxon>
        <taxon>Pezizomycotina</taxon>
        <taxon>Dothideomycetes</taxon>
        <taxon>Dothideomycetes incertae sedis</taxon>
        <taxon>Botryosphaeriales</taxon>
        <taxon>Botryosphaeriaceae</taxon>
        <taxon>Macrophomina</taxon>
    </lineage>
</organism>
<dbReference type="PANTHER" id="PTHR46494:SF1">
    <property type="entry name" value="CORA FAMILY METAL ION TRANSPORTER (EUROFUNG)"/>
    <property type="match status" value="1"/>
</dbReference>
<evidence type="ECO:0000313" key="3">
    <source>
        <dbReference type="EMBL" id="KAH7063572.1"/>
    </source>
</evidence>
<name>A0ABQ8GW00_9PEZI</name>
<reference evidence="3 4" key="1">
    <citation type="journal article" date="2021" name="Nat. Commun.">
        <title>Genetic determinants of endophytism in the Arabidopsis root mycobiome.</title>
        <authorList>
            <person name="Mesny F."/>
            <person name="Miyauchi S."/>
            <person name="Thiergart T."/>
            <person name="Pickel B."/>
            <person name="Atanasova L."/>
            <person name="Karlsson M."/>
            <person name="Huettel B."/>
            <person name="Barry K.W."/>
            <person name="Haridas S."/>
            <person name="Chen C."/>
            <person name="Bauer D."/>
            <person name="Andreopoulos W."/>
            <person name="Pangilinan J."/>
            <person name="LaButti K."/>
            <person name="Riley R."/>
            <person name="Lipzen A."/>
            <person name="Clum A."/>
            <person name="Drula E."/>
            <person name="Henrissat B."/>
            <person name="Kohler A."/>
            <person name="Grigoriev I.V."/>
            <person name="Martin F.M."/>
            <person name="Hacquard S."/>
        </authorList>
    </citation>
    <scope>NUCLEOTIDE SEQUENCE [LARGE SCALE GENOMIC DNA]</scope>
    <source>
        <strain evidence="3 4">MPI-SDFR-AT-0080</strain>
    </source>
</reference>
<evidence type="ECO:0000256" key="2">
    <source>
        <dbReference type="SAM" id="Phobius"/>
    </source>
</evidence>
<dbReference type="Gene3D" id="1.20.58.340">
    <property type="entry name" value="Magnesium transport protein CorA, transmembrane region"/>
    <property type="match status" value="1"/>
</dbReference>